<sequence length="140" mass="14410">MYDVTLGEARAAMKAAEDVAATMGIRIATTVADSGGNLVAFARMDGTQLASTGISQGKAYTAVAWNRRSDEMFDVSQPGQSGYALQAVDPRYVFAGGGVPVRGSNGELRGAVGVSGGTADQDRDCAEAAVEAVERSSKSR</sequence>
<dbReference type="InterPro" id="IPR038084">
    <property type="entry name" value="PduO/GlcC-like_sf"/>
</dbReference>
<dbReference type="Gene3D" id="3.30.450.150">
    <property type="entry name" value="Haem-degrading domain"/>
    <property type="match status" value="1"/>
</dbReference>
<feature type="compositionally biased region" description="Basic and acidic residues" evidence="1">
    <location>
        <begin position="120"/>
        <end position="140"/>
    </location>
</feature>
<gene>
    <name evidence="2" type="ORF">Q6348_04835</name>
</gene>
<accession>A0ABT9D6Q8</accession>
<dbReference type="PANTHER" id="PTHR34309">
    <property type="entry name" value="SLR1406 PROTEIN"/>
    <property type="match status" value="1"/>
</dbReference>
<proteinExistence type="predicted"/>
<name>A0ABT9D6Q8_9CELL</name>
<protein>
    <submittedName>
        <fullName evidence="2">Heme-binding protein</fullName>
    </submittedName>
</protein>
<dbReference type="InterPro" id="IPR052517">
    <property type="entry name" value="GlcG_carb_metab_protein"/>
</dbReference>
<dbReference type="PANTHER" id="PTHR34309:SF10">
    <property type="entry name" value="SLR1406 PROTEIN"/>
    <property type="match status" value="1"/>
</dbReference>
<dbReference type="InterPro" id="IPR005624">
    <property type="entry name" value="PduO/GlcC-like"/>
</dbReference>
<dbReference type="Proteomes" id="UP001232536">
    <property type="component" value="Unassembled WGS sequence"/>
</dbReference>
<reference evidence="2 3" key="1">
    <citation type="submission" date="2023-07" db="EMBL/GenBank/DDBJ databases">
        <title>Description of novel actinomycetes strains, isolated from tidal flat sediment.</title>
        <authorList>
            <person name="Lu C."/>
        </authorList>
    </citation>
    <scope>NUCLEOTIDE SEQUENCE [LARGE SCALE GENOMIC DNA]</scope>
    <source>
        <strain evidence="2 3">SYSU T00b441</strain>
    </source>
</reference>
<comment type="caution">
    <text evidence="2">The sequence shown here is derived from an EMBL/GenBank/DDBJ whole genome shotgun (WGS) entry which is preliminary data.</text>
</comment>
<dbReference type="RefSeq" id="WP_304600171.1">
    <property type="nucleotide sequence ID" value="NZ_JAUQYP010000001.1"/>
</dbReference>
<organism evidence="2 3">
    <name type="scientific">Actinotalea lenta</name>
    <dbReference type="NCBI Taxonomy" id="3064654"/>
    <lineage>
        <taxon>Bacteria</taxon>
        <taxon>Bacillati</taxon>
        <taxon>Actinomycetota</taxon>
        <taxon>Actinomycetes</taxon>
        <taxon>Micrococcales</taxon>
        <taxon>Cellulomonadaceae</taxon>
        <taxon>Actinotalea</taxon>
    </lineage>
</organism>
<dbReference type="SUPFAM" id="SSF143744">
    <property type="entry name" value="GlcG-like"/>
    <property type="match status" value="1"/>
</dbReference>
<evidence type="ECO:0000313" key="3">
    <source>
        <dbReference type="Proteomes" id="UP001232536"/>
    </source>
</evidence>
<dbReference type="Pfam" id="PF03928">
    <property type="entry name" value="HbpS-like"/>
    <property type="match status" value="1"/>
</dbReference>
<evidence type="ECO:0000313" key="2">
    <source>
        <dbReference type="EMBL" id="MDO8106519.1"/>
    </source>
</evidence>
<keyword evidence="3" id="KW-1185">Reference proteome</keyword>
<evidence type="ECO:0000256" key="1">
    <source>
        <dbReference type="SAM" id="MobiDB-lite"/>
    </source>
</evidence>
<dbReference type="EMBL" id="JAUQYP010000001">
    <property type="protein sequence ID" value="MDO8106519.1"/>
    <property type="molecule type" value="Genomic_DNA"/>
</dbReference>
<feature type="region of interest" description="Disordered" evidence="1">
    <location>
        <begin position="114"/>
        <end position="140"/>
    </location>
</feature>